<evidence type="ECO:0000259" key="1">
    <source>
        <dbReference type="PROSITE" id="PS51186"/>
    </source>
</evidence>
<dbReference type="PROSITE" id="PS51186">
    <property type="entry name" value="GNAT"/>
    <property type="match status" value="1"/>
</dbReference>
<dbReference type="Pfam" id="PF00583">
    <property type="entry name" value="Acetyltransf_1"/>
    <property type="match status" value="1"/>
</dbReference>
<sequence>MAVNYRELKKEDYPGVKKLINDLEKFDQIIPDAYYVEKFLSLYLRKTLAESSYCQVAVYDGEVVGLIFASAENDKKCYNPITNSIRAFLDFFKLFISRFEYRELLKAYKEGIFDKYDELLADREDRYQGEIKLFIVSPDQQGLHIGTGLLERAFEYFREQEASRIYLFTDTDCNYGYYDHKGFLQAGTKESVLKLPDGARDLTIFLYEYDL</sequence>
<proteinExistence type="predicted"/>
<reference evidence="2" key="1">
    <citation type="submission" date="2020-11" db="EMBL/GenBank/DDBJ databases">
        <title>Halonatronomonas betainensis gen. nov., sp. nov. a novel haloalkaliphilic representative of the family Halanaerobiacae capable of betaine degradation.</title>
        <authorList>
            <person name="Boltyanskaya Y."/>
            <person name="Kevbrin V."/>
            <person name="Detkova E."/>
            <person name="Grouzdev D.S."/>
            <person name="Koziaeva V."/>
            <person name="Zhilina T."/>
        </authorList>
    </citation>
    <scope>NUCLEOTIDE SEQUENCE</scope>
    <source>
        <strain evidence="2">Z-7014</strain>
    </source>
</reference>
<gene>
    <name evidence="2" type="ORF">I0Q91_09505</name>
</gene>
<evidence type="ECO:0000313" key="3">
    <source>
        <dbReference type="Proteomes" id="UP000621436"/>
    </source>
</evidence>
<name>A0A931ASG9_9FIRM</name>
<dbReference type="RefSeq" id="WP_270454286.1">
    <property type="nucleotide sequence ID" value="NZ_JADPIE010000005.1"/>
</dbReference>
<dbReference type="GO" id="GO:0016747">
    <property type="term" value="F:acyltransferase activity, transferring groups other than amino-acyl groups"/>
    <property type="evidence" value="ECO:0007669"/>
    <property type="project" value="InterPro"/>
</dbReference>
<comment type="caution">
    <text evidence="2">The sequence shown here is derived from an EMBL/GenBank/DDBJ whole genome shotgun (WGS) entry which is preliminary data.</text>
</comment>
<dbReference type="CDD" id="cd04301">
    <property type="entry name" value="NAT_SF"/>
    <property type="match status" value="1"/>
</dbReference>
<protein>
    <submittedName>
        <fullName evidence="2">GNAT family N-acetyltransferase</fullName>
    </submittedName>
</protein>
<dbReference type="Gene3D" id="3.40.630.30">
    <property type="match status" value="1"/>
</dbReference>
<evidence type="ECO:0000313" key="2">
    <source>
        <dbReference type="EMBL" id="MBF8437314.1"/>
    </source>
</evidence>
<organism evidence="2 3">
    <name type="scientific">Halonatronomonas betaini</name>
    <dbReference type="NCBI Taxonomy" id="2778430"/>
    <lineage>
        <taxon>Bacteria</taxon>
        <taxon>Bacillati</taxon>
        <taxon>Bacillota</taxon>
        <taxon>Clostridia</taxon>
        <taxon>Halanaerobiales</taxon>
        <taxon>Halarsenatibacteraceae</taxon>
        <taxon>Halonatronomonas</taxon>
    </lineage>
</organism>
<feature type="domain" description="N-acetyltransferase" evidence="1">
    <location>
        <begin position="3"/>
        <end position="211"/>
    </location>
</feature>
<accession>A0A931ASG9</accession>
<dbReference type="AlphaFoldDB" id="A0A931ASG9"/>
<dbReference type="Proteomes" id="UP000621436">
    <property type="component" value="Unassembled WGS sequence"/>
</dbReference>
<dbReference type="InterPro" id="IPR000182">
    <property type="entry name" value="GNAT_dom"/>
</dbReference>
<keyword evidence="3" id="KW-1185">Reference proteome</keyword>
<dbReference type="InterPro" id="IPR016181">
    <property type="entry name" value="Acyl_CoA_acyltransferase"/>
</dbReference>
<dbReference type="SUPFAM" id="SSF55729">
    <property type="entry name" value="Acyl-CoA N-acyltransferases (Nat)"/>
    <property type="match status" value="1"/>
</dbReference>
<dbReference type="EMBL" id="JADPIE010000005">
    <property type="protein sequence ID" value="MBF8437314.1"/>
    <property type="molecule type" value="Genomic_DNA"/>
</dbReference>